<dbReference type="Pfam" id="PF01391">
    <property type="entry name" value="Collagen"/>
    <property type="match status" value="1"/>
</dbReference>
<gene>
    <name evidence="2" type="ORF">ERS852491_01401</name>
</gene>
<sequence>MADISKEIKNFQEAVYGEEVRGSMVSLANKVNTESTNAATSAAESAAQAKAAKAVADTAAQNANAKAALADSAAKTASEVAGTVQSKLDNGDFIGPRGPQGIQGIKGDTGPQGEKGDTGAQGPQGPVGPQGNEGAAVITSLNPGCFAMSVNSEGHLLLVHNDNEPAPPFSIQDGRLVYTLS</sequence>
<dbReference type="STRING" id="39482.ERS852491_01401"/>
<name>A0A174CKJ6_9FIRM</name>
<accession>A0A174CKJ6</accession>
<evidence type="ECO:0000313" key="2">
    <source>
        <dbReference type="EMBL" id="CUO13763.1"/>
    </source>
</evidence>
<dbReference type="AlphaFoldDB" id="A0A174CKJ6"/>
<protein>
    <submittedName>
        <fullName evidence="2">Collagen triple helix repeat (20 copies)</fullName>
    </submittedName>
</protein>
<dbReference type="OrthoDB" id="2063302at2"/>
<dbReference type="EMBL" id="CYZU01000009">
    <property type="protein sequence ID" value="CUO13763.1"/>
    <property type="molecule type" value="Genomic_DNA"/>
</dbReference>
<keyword evidence="2" id="KW-0176">Collagen</keyword>
<dbReference type="Proteomes" id="UP000095544">
    <property type="component" value="Unassembled WGS sequence"/>
</dbReference>
<feature type="compositionally biased region" description="Low complexity" evidence="1">
    <location>
        <begin position="120"/>
        <end position="130"/>
    </location>
</feature>
<dbReference type="Gene3D" id="1.20.5.320">
    <property type="entry name" value="6-Phosphogluconate Dehydrogenase, domain 3"/>
    <property type="match status" value="1"/>
</dbReference>
<proteinExistence type="predicted"/>
<dbReference type="RefSeq" id="WP_055152214.1">
    <property type="nucleotide sequence ID" value="NZ_CYZU01000009.1"/>
</dbReference>
<reference evidence="2 3" key="1">
    <citation type="submission" date="2015-09" db="EMBL/GenBank/DDBJ databases">
        <authorList>
            <consortium name="Pathogen Informatics"/>
        </authorList>
    </citation>
    <scope>NUCLEOTIDE SEQUENCE [LARGE SCALE GENOMIC DNA]</scope>
    <source>
        <strain evidence="2 3">2789STDY5834876</strain>
    </source>
</reference>
<dbReference type="InterPro" id="IPR008160">
    <property type="entry name" value="Collagen"/>
</dbReference>
<evidence type="ECO:0000256" key="1">
    <source>
        <dbReference type="SAM" id="MobiDB-lite"/>
    </source>
</evidence>
<organism evidence="2 3">
    <name type="scientific">Faecalicatena contorta</name>
    <dbReference type="NCBI Taxonomy" id="39482"/>
    <lineage>
        <taxon>Bacteria</taxon>
        <taxon>Bacillati</taxon>
        <taxon>Bacillota</taxon>
        <taxon>Clostridia</taxon>
        <taxon>Lachnospirales</taxon>
        <taxon>Lachnospiraceae</taxon>
        <taxon>Faecalicatena</taxon>
    </lineage>
</organism>
<feature type="region of interest" description="Disordered" evidence="1">
    <location>
        <begin position="87"/>
        <end position="136"/>
    </location>
</feature>
<feature type="compositionally biased region" description="Low complexity" evidence="1">
    <location>
        <begin position="94"/>
        <end position="106"/>
    </location>
</feature>
<evidence type="ECO:0000313" key="3">
    <source>
        <dbReference type="Proteomes" id="UP000095544"/>
    </source>
</evidence>